<comment type="similarity">
    <text evidence="1">Belongs to the LytR/CpsA/Psr (LCP) family.</text>
</comment>
<dbReference type="PANTHER" id="PTHR33392:SF6">
    <property type="entry name" value="POLYISOPRENYL-TEICHOIC ACID--PEPTIDOGLYCAN TEICHOIC ACID TRANSFERASE TAGU"/>
    <property type="match status" value="1"/>
</dbReference>
<evidence type="ECO:0000256" key="3">
    <source>
        <dbReference type="SAM" id="Phobius"/>
    </source>
</evidence>
<evidence type="ECO:0000313" key="5">
    <source>
        <dbReference type="EMBL" id="MFD1325996.1"/>
    </source>
</evidence>
<evidence type="ECO:0000256" key="1">
    <source>
        <dbReference type="ARBA" id="ARBA00006068"/>
    </source>
</evidence>
<gene>
    <name evidence="5" type="ORF">ACFQ4H_33450</name>
</gene>
<organism evidence="5 6">
    <name type="scientific">Micromonospora sonneratiae</name>
    <dbReference type="NCBI Taxonomy" id="1184706"/>
    <lineage>
        <taxon>Bacteria</taxon>
        <taxon>Bacillati</taxon>
        <taxon>Actinomycetota</taxon>
        <taxon>Actinomycetes</taxon>
        <taxon>Micromonosporales</taxon>
        <taxon>Micromonosporaceae</taxon>
        <taxon>Micromonospora</taxon>
    </lineage>
</organism>
<reference evidence="6" key="1">
    <citation type="journal article" date="2019" name="Int. J. Syst. Evol. Microbiol.">
        <title>The Global Catalogue of Microorganisms (GCM) 10K type strain sequencing project: providing services to taxonomists for standard genome sequencing and annotation.</title>
        <authorList>
            <consortium name="The Broad Institute Genomics Platform"/>
            <consortium name="The Broad Institute Genome Sequencing Center for Infectious Disease"/>
            <person name="Wu L."/>
            <person name="Ma J."/>
        </authorList>
    </citation>
    <scope>NUCLEOTIDE SEQUENCE [LARGE SCALE GENOMIC DNA]</scope>
    <source>
        <strain evidence="6">JCM 31037</strain>
    </source>
</reference>
<feature type="domain" description="Cell envelope-related transcriptional attenuator" evidence="4">
    <location>
        <begin position="113"/>
        <end position="263"/>
    </location>
</feature>
<dbReference type="Gene3D" id="3.40.630.190">
    <property type="entry name" value="LCP protein"/>
    <property type="match status" value="1"/>
</dbReference>
<evidence type="ECO:0000313" key="6">
    <source>
        <dbReference type="Proteomes" id="UP001597260"/>
    </source>
</evidence>
<dbReference type="NCBIfam" id="TIGR00350">
    <property type="entry name" value="lytR_cpsA_psr"/>
    <property type="match status" value="1"/>
</dbReference>
<name>A0ABW3YN27_9ACTN</name>
<comment type="caution">
    <text evidence="5">The sequence shown here is derived from an EMBL/GenBank/DDBJ whole genome shotgun (WGS) entry which is preliminary data.</text>
</comment>
<dbReference type="Pfam" id="PF03816">
    <property type="entry name" value="LytR_cpsA_psr"/>
    <property type="match status" value="1"/>
</dbReference>
<proteinExistence type="inferred from homology"/>
<feature type="compositionally biased region" description="Basic and acidic residues" evidence="2">
    <location>
        <begin position="69"/>
        <end position="87"/>
    </location>
</feature>
<keyword evidence="3" id="KW-1133">Transmembrane helix</keyword>
<evidence type="ECO:0000259" key="4">
    <source>
        <dbReference type="Pfam" id="PF03816"/>
    </source>
</evidence>
<sequence>MDETQDPHEDEGRPRRGRLSRRKKIAILTTLLSVLLCGGLAAAGFGLQNRYEKQVQRADILEPPAGPPEEQKQQEQEQEKREKRWEDGPLNLLLLGSDSRSGEPDQASVSGQRSDTIMLLHLNAARNQATIVSVPRDSYVHVPQGGANWSGGMNKLNAAFAFGGPALAAKTMTRLIGVPLDGVIVADFSAVRQMIDAVGGVRVCLPYDVVMLGSQGGWAKGCHQLDGNEANELMRQRYGVPGGDFGRIHDQQLVIKALVEKITKDKVAFNPVRFDRLLTTAAKALVVDRELDIRKLAMALRHIRPDAVEFVTAPHTRTATIESVGSVVILDEAKTGSLFAAIRDDTLKQWVADNPQPPPSY</sequence>
<keyword evidence="3" id="KW-0812">Transmembrane</keyword>
<dbReference type="PANTHER" id="PTHR33392">
    <property type="entry name" value="POLYISOPRENYL-TEICHOIC ACID--PEPTIDOGLYCAN TEICHOIC ACID TRANSFERASE TAGU"/>
    <property type="match status" value="1"/>
</dbReference>
<dbReference type="InterPro" id="IPR004474">
    <property type="entry name" value="LytR_CpsA_psr"/>
</dbReference>
<evidence type="ECO:0000256" key="2">
    <source>
        <dbReference type="SAM" id="MobiDB-lite"/>
    </source>
</evidence>
<dbReference type="EMBL" id="JBHTMP010000109">
    <property type="protein sequence ID" value="MFD1325996.1"/>
    <property type="molecule type" value="Genomic_DNA"/>
</dbReference>
<accession>A0ABW3YN27</accession>
<keyword evidence="3" id="KW-0472">Membrane</keyword>
<dbReference type="InterPro" id="IPR050922">
    <property type="entry name" value="LytR/CpsA/Psr_CW_biosynth"/>
</dbReference>
<dbReference type="RefSeq" id="WP_377579044.1">
    <property type="nucleotide sequence ID" value="NZ_JBHTMP010000109.1"/>
</dbReference>
<protein>
    <submittedName>
        <fullName evidence="5">LCP family protein</fullName>
    </submittedName>
</protein>
<feature type="region of interest" description="Disordered" evidence="2">
    <location>
        <begin position="61"/>
        <end position="88"/>
    </location>
</feature>
<feature type="transmembrane region" description="Helical" evidence="3">
    <location>
        <begin position="25"/>
        <end position="47"/>
    </location>
</feature>
<keyword evidence="6" id="KW-1185">Reference proteome</keyword>
<dbReference type="Proteomes" id="UP001597260">
    <property type="component" value="Unassembled WGS sequence"/>
</dbReference>